<evidence type="ECO:0000313" key="3">
    <source>
        <dbReference type="Proteomes" id="UP000829685"/>
    </source>
</evidence>
<keyword evidence="3" id="KW-1185">Reference proteome</keyword>
<evidence type="ECO:0000256" key="1">
    <source>
        <dbReference type="SAM" id="MobiDB-lite"/>
    </source>
</evidence>
<dbReference type="OrthoDB" id="10409613at2759"/>
<name>A0A9Q0AMZ1_9PEZI</name>
<reference evidence="2" key="1">
    <citation type="submission" date="2021-03" db="EMBL/GenBank/DDBJ databases">
        <title>Revisited historic fungal species revealed as producer of novel bioactive compounds through whole genome sequencing and comparative genomics.</title>
        <authorList>
            <person name="Vignolle G.A."/>
            <person name="Hochenegger N."/>
            <person name="Mach R.L."/>
            <person name="Mach-Aigner A.R."/>
            <person name="Javad Rahimi M."/>
            <person name="Salim K.A."/>
            <person name="Chan C.M."/>
            <person name="Lim L.B.L."/>
            <person name="Cai F."/>
            <person name="Druzhinina I.S."/>
            <person name="U'Ren J.M."/>
            <person name="Derntl C."/>
        </authorList>
    </citation>
    <scope>NUCLEOTIDE SEQUENCE</scope>
    <source>
        <strain evidence="2">TUCIM 5799</strain>
    </source>
</reference>
<organism evidence="2 3">
    <name type="scientific">Neoarthrinium moseri</name>
    <dbReference type="NCBI Taxonomy" id="1658444"/>
    <lineage>
        <taxon>Eukaryota</taxon>
        <taxon>Fungi</taxon>
        <taxon>Dikarya</taxon>
        <taxon>Ascomycota</taxon>
        <taxon>Pezizomycotina</taxon>
        <taxon>Sordariomycetes</taxon>
        <taxon>Xylariomycetidae</taxon>
        <taxon>Amphisphaeriales</taxon>
        <taxon>Apiosporaceae</taxon>
        <taxon>Neoarthrinium</taxon>
    </lineage>
</organism>
<feature type="compositionally biased region" description="Low complexity" evidence="1">
    <location>
        <begin position="26"/>
        <end position="38"/>
    </location>
</feature>
<feature type="region of interest" description="Disordered" evidence="1">
    <location>
        <begin position="1"/>
        <end position="77"/>
    </location>
</feature>
<feature type="compositionally biased region" description="Low complexity" evidence="1">
    <location>
        <begin position="1"/>
        <end position="19"/>
    </location>
</feature>
<gene>
    <name evidence="2" type="ORF">JX265_007875</name>
</gene>
<comment type="caution">
    <text evidence="2">The sequence shown here is derived from an EMBL/GenBank/DDBJ whole genome shotgun (WGS) entry which is preliminary data.</text>
</comment>
<proteinExistence type="predicted"/>
<evidence type="ECO:0000313" key="2">
    <source>
        <dbReference type="EMBL" id="KAI1866574.1"/>
    </source>
</evidence>
<dbReference type="AlphaFoldDB" id="A0A9Q0AMZ1"/>
<accession>A0A9Q0AMZ1</accession>
<sequence length="77" mass="8339">MSSRPSYASSTYSDSTTYSIDAQKNSQSSSTSKRSFGSRVKSALSSIGEHPTARYERKNGLPSKPIYSPSFPGPSRI</sequence>
<protein>
    <submittedName>
        <fullName evidence="2">Uncharacterized protein</fullName>
    </submittedName>
</protein>
<dbReference type="Proteomes" id="UP000829685">
    <property type="component" value="Unassembled WGS sequence"/>
</dbReference>
<dbReference type="EMBL" id="JAFIMR010000020">
    <property type="protein sequence ID" value="KAI1866574.1"/>
    <property type="molecule type" value="Genomic_DNA"/>
</dbReference>